<proteinExistence type="predicted"/>
<feature type="region of interest" description="Disordered" evidence="1">
    <location>
        <begin position="1"/>
        <end position="125"/>
    </location>
</feature>
<keyword evidence="3" id="KW-1185">Reference proteome</keyword>
<sequence length="154" mass="17068">MPSFGDIKDRASKFKDTSVNKVKDTRDRYQSTSSKNLDWDPNHKPPPPAPISRAVSNKPAYVPPPPPSRTGQPSVPTGSRPPVIRRDTRPDQVPTLNVTPSPPLPPARTPSAASISSSVGIDWSNLSERDKETLFSWLDEYFARRFNVHTQPGQ</sequence>
<comment type="caution">
    <text evidence="2">The sequence shown here is derived from an EMBL/GenBank/DDBJ whole genome shotgun (WGS) entry which is preliminary data.</text>
</comment>
<gene>
    <name evidence="2" type="ORF">QCA50_020065</name>
</gene>
<name>A0AAW0FID3_9APHY</name>
<evidence type="ECO:0000256" key="1">
    <source>
        <dbReference type="SAM" id="MobiDB-lite"/>
    </source>
</evidence>
<dbReference type="EMBL" id="JASBNA010000099">
    <property type="protein sequence ID" value="KAK7676947.1"/>
    <property type="molecule type" value="Genomic_DNA"/>
</dbReference>
<evidence type="ECO:0000313" key="2">
    <source>
        <dbReference type="EMBL" id="KAK7676947.1"/>
    </source>
</evidence>
<evidence type="ECO:0000313" key="3">
    <source>
        <dbReference type="Proteomes" id="UP001385951"/>
    </source>
</evidence>
<feature type="compositionally biased region" description="Basic and acidic residues" evidence="1">
    <location>
        <begin position="1"/>
        <end position="29"/>
    </location>
</feature>
<dbReference type="Proteomes" id="UP001385951">
    <property type="component" value="Unassembled WGS sequence"/>
</dbReference>
<reference evidence="2 3" key="1">
    <citation type="submission" date="2022-09" db="EMBL/GenBank/DDBJ databases">
        <authorList>
            <person name="Palmer J.M."/>
        </authorList>
    </citation>
    <scope>NUCLEOTIDE SEQUENCE [LARGE SCALE GENOMIC DNA]</scope>
    <source>
        <strain evidence="2 3">DSM 7382</strain>
    </source>
</reference>
<protein>
    <submittedName>
        <fullName evidence="2">Uncharacterized protein</fullName>
    </submittedName>
</protein>
<accession>A0AAW0FID3</accession>
<dbReference type="AlphaFoldDB" id="A0AAW0FID3"/>
<organism evidence="2 3">
    <name type="scientific">Cerrena zonata</name>
    <dbReference type="NCBI Taxonomy" id="2478898"/>
    <lineage>
        <taxon>Eukaryota</taxon>
        <taxon>Fungi</taxon>
        <taxon>Dikarya</taxon>
        <taxon>Basidiomycota</taxon>
        <taxon>Agaricomycotina</taxon>
        <taxon>Agaricomycetes</taxon>
        <taxon>Polyporales</taxon>
        <taxon>Cerrenaceae</taxon>
        <taxon>Cerrena</taxon>
    </lineage>
</organism>